<keyword evidence="3" id="KW-1185">Reference proteome</keyword>
<feature type="domain" description="DUF4183" evidence="1">
    <location>
        <begin position="48"/>
        <end position="114"/>
    </location>
</feature>
<gene>
    <name evidence="2" type="ORF">B5M42_17450</name>
</gene>
<protein>
    <recommendedName>
        <fullName evidence="1">DUF4183 domain-containing protein</fullName>
    </recommendedName>
</protein>
<evidence type="ECO:0000259" key="1">
    <source>
        <dbReference type="Pfam" id="PF13799"/>
    </source>
</evidence>
<dbReference type="InterPro" id="IPR025237">
    <property type="entry name" value="DUF4183"/>
</dbReference>
<evidence type="ECO:0000313" key="2">
    <source>
        <dbReference type="EMBL" id="TFE85535.1"/>
    </source>
</evidence>
<name>A0A4Y8PWT4_9BACL</name>
<sequence length="139" mass="13998">MPVSLIKPYITAVASAPVATGGTVETTVSPAVTRFVAVIDAGMIGATDTTIPAASFVDDDGNAITDLPAPPTDGYYNVYVNGMLQEGGLSALTTAELTLATIAIPEGAPVVLEVADFSNTTSAITVEPTISAPIITITS</sequence>
<organism evidence="2 3">
    <name type="scientific">Paenibacillus athensensis</name>
    <dbReference type="NCBI Taxonomy" id="1967502"/>
    <lineage>
        <taxon>Bacteria</taxon>
        <taxon>Bacillati</taxon>
        <taxon>Bacillota</taxon>
        <taxon>Bacilli</taxon>
        <taxon>Bacillales</taxon>
        <taxon>Paenibacillaceae</taxon>
        <taxon>Paenibacillus</taxon>
    </lineage>
</organism>
<evidence type="ECO:0000313" key="3">
    <source>
        <dbReference type="Proteomes" id="UP000298246"/>
    </source>
</evidence>
<proteinExistence type="predicted"/>
<dbReference type="EMBL" id="MYFO01000025">
    <property type="protein sequence ID" value="TFE85535.1"/>
    <property type="molecule type" value="Genomic_DNA"/>
</dbReference>
<dbReference type="RefSeq" id="WP_134755098.1">
    <property type="nucleotide sequence ID" value="NZ_MYFO02000015.1"/>
</dbReference>
<dbReference type="Proteomes" id="UP000298246">
    <property type="component" value="Unassembled WGS sequence"/>
</dbReference>
<dbReference type="Pfam" id="PF13799">
    <property type="entry name" value="DUF4183"/>
    <property type="match status" value="1"/>
</dbReference>
<accession>A0A4Y8PWT4</accession>
<dbReference type="AlphaFoldDB" id="A0A4Y8PWT4"/>
<comment type="caution">
    <text evidence="2">The sequence shown here is derived from an EMBL/GenBank/DDBJ whole genome shotgun (WGS) entry which is preliminary data.</text>
</comment>
<reference evidence="2 3" key="1">
    <citation type="submission" date="2017-03" db="EMBL/GenBank/DDBJ databases">
        <title>Isolation of Levoglucosan Utilizing Bacteria.</title>
        <authorList>
            <person name="Arya A.S."/>
        </authorList>
    </citation>
    <scope>NUCLEOTIDE SEQUENCE [LARGE SCALE GENOMIC DNA]</scope>
    <source>
        <strain evidence="2 3">MEC069</strain>
    </source>
</reference>
<dbReference type="OrthoDB" id="2623159at2"/>